<dbReference type="Proteomes" id="UP001162992">
    <property type="component" value="Chromosome 9"/>
</dbReference>
<name>A0ACC2CP08_DIPCM</name>
<gene>
    <name evidence="1" type="ORF">O6H91_09G051600</name>
</gene>
<evidence type="ECO:0000313" key="1">
    <source>
        <dbReference type="EMBL" id="KAJ7543761.1"/>
    </source>
</evidence>
<protein>
    <submittedName>
        <fullName evidence="1">Uncharacterized protein</fullName>
    </submittedName>
</protein>
<proteinExistence type="predicted"/>
<keyword evidence="2" id="KW-1185">Reference proteome</keyword>
<dbReference type="EMBL" id="CM055100">
    <property type="protein sequence ID" value="KAJ7543761.1"/>
    <property type="molecule type" value="Genomic_DNA"/>
</dbReference>
<reference evidence="2" key="1">
    <citation type="journal article" date="2024" name="Proc. Natl. Acad. Sci. U.S.A.">
        <title>Extraordinary preservation of gene collinearity over three hundred million years revealed in homosporous lycophytes.</title>
        <authorList>
            <person name="Li C."/>
            <person name="Wickell D."/>
            <person name="Kuo L.Y."/>
            <person name="Chen X."/>
            <person name="Nie B."/>
            <person name="Liao X."/>
            <person name="Peng D."/>
            <person name="Ji J."/>
            <person name="Jenkins J."/>
            <person name="Williams M."/>
            <person name="Shu S."/>
            <person name="Plott C."/>
            <person name="Barry K."/>
            <person name="Rajasekar S."/>
            <person name="Grimwood J."/>
            <person name="Han X."/>
            <person name="Sun S."/>
            <person name="Hou Z."/>
            <person name="He W."/>
            <person name="Dai G."/>
            <person name="Sun C."/>
            <person name="Schmutz J."/>
            <person name="Leebens-Mack J.H."/>
            <person name="Li F.W."/>
            <person name="Wang L."/>
        </authorList>
    </citation>
    <scope>NUCLEOTIDE SEQUENCE [LARGE SCALE GENOMIC DNA]</scope>
    <source>
        <strain evidence="2">cv. PW_Plant_1</strain>
    </source>
</reference>
<sequence>MPQNMHGYTRIPRPTDSLVLGKVIGDVLEMFVPTVDMAVSYGSKQVSNGCELRPSMIIATPDVQLSSRYDERCSYFTLVMTDPDAPSPSEPALREWVHWIVTDIPGASDATKGREIVPYAAPRPPIGIHRYVFTLFKHRSPNQIVAPHVRQNFSTRSFAQEHGLGMPVAAVYFHAQKETAGRRR</sequence>
<comment type="caution">
    <text evidence="1">The sequence shown here is derived from an EMBL/GenBank/DDBJ whole genome shotgun (WGS) entry which is preliminary data.</text>
</comment>
<accession>A0ACC2CP08</accession>
<evidence type="ECO:0000313" key="2">
    <source>
        <dbReference type="Proteomes" id="UP001162992"/>
    </source>
</evidence>
<organism evidence="1 2">
    <name type="scientific">Diphasiastrum complanatum</name>
    <name type="common">Issler's clubmoss</name>
    <name type="synonym">Lycopodium complanatum</name>
    <dbReference type="NCBI Taxonomy" id="34168"/>
    <lineage>
        <taxon>Eukaryota</taxon>
        <taxon>Viridiplantae</taxon>
        <taxon>Streptophyta</taxon>
        <taxon>Embryophyta</taxon>
        <taxon>Tracheophyta</taxon>
        <taxon>Lycopodiopsida</taxon>
        <taxon>Lycopodiales</taxon>
        <taxon>Lycopodiaceae</taxon>
        <taxon>Lycopodioideae</taxon>
        <taxon>Diphasiastrum</taxon>
    </lineage>
</organism>